<evidence type="ECO:0000313" key="2">
    <source>
        <dbReference type="Proteomes" id="UP001476950"/>
    </source>
</evidence>
<proteinExistence type="predicted"/>
<comment type="caution">
    <text evidence="1">The sequence shown here is derived from an EMBL/GenBank/DDBJ whole genome shotgun (WGS) entry which is preliminary data.</text>
</comment>
<reference evidence="1 2" key="1">
    <citation type="submission" date="2022-04" db="EMBL/GenBank/DDBJ databases">
        <title>Positive selection, recombination, and allopatry shape intraspecific diversity of widespread and dominant cyanobacteria.</title>
        <authorList>
            <person name="Wei J."/>
            <person name="Shu W."/>
            <person name="Hu C."/>
        </authorList>
    </citation>
    <scope>NUCLEOTIDE SEQUENCE [LARGE SCALE GENOMIC DNA]</scope>
    <source>
        <strain evidence="1 2">AS-A4</strain>
    </source>
</reference>
<keyword evidence="2" id="KW-1185">Reference proteome</keyword>
<gene>
    <name evidence="1" type="ORF">NDI38_14775</name>
</gene>
<accession>A0ABV0KKL7</accession>
<sequence>MPKKESQPRPLSFRLSPEAAERINKRINLGELNIFQNVSTDTSKLDRLWRIADEAMRILQEDGQSIEGCSSDEAVRYWLDRRTSKELSVFKALCRAVDENWIEVFDRCLYAEILIGEQKKALENFIGSFFNAFISSPDEKMLIPPKYDQFVEKILGSDQIDLDTLTSLIDTFIKEFALNGRKIRFQVISSSEACSISSIEIRGKNQKDKIETWNFRYTEPFPELVETEDWWWKGNISIQFEAINKGHKLSESCEVFISERGYIWAEILFDFDRGICTVK</sequence>
<dbReference type="EMBL" id="JAMPLM010000012">
    <property type="protein sequence ID" value="MEP1059705.1"/>
    <property type="molecule type" value="Genomic_DNA"/>
</dbReference>
<dbReference type="RefSeq" id="WP_190452168.1">
    <property type="nucleotide sequence ID" value="NZ_JAMPLM010000012.1"/>
</dbReference>
<organism evidence="1 2">
    <name type="scientific">Stenomitos frigidus AS-A4</name>
    <dbReference type="NCBI Taxonomy" id="2933935"/>
    <lineage>
        <taxon>Bacteria</taxon>
        <taxon>Bacillati</taxon>
        <taxon>Cyanobacteriota</taxon>
        <taxon>Cyanophyceae</taxon>
        <taxon>Leptolyngbyales</taxon>
        <taxon>Leptolyngbyaceae</taxon>
        <taxon>Stenomitos</taxon>
    </lineage>
</organism>
<evidence type="ECO:0000313" key="1">
    <source>
        <dbReference type="EMBL" id="MEP1059705.1"/>
    </source>
</evidence>
<protein>
    <submittedName>
        <fullName evidence="1">Uncharacterized protein</fullName>
    </submittedName>
</protein>
<name>A0ABV0KKL7_9CYAN</name>
<dbReference type="Proteomes" id="UP001476950">
    <property type="component" value="Unassembled WGS sequence"/>
</dbReference>